<name>A0A9P8UKY1_9PEZI</name>
<comment type="cofactor">
    <cofactor evidence="1 4">
        <name>Mg(2+)</name>
        <dbReference type="ChEBI" id="CHEBI:18420"/>
    </cofactor>
</comment>
<evidence type="ECO:0000256" key="1">
    <source>
        <dbReference type="ARBA" id="ARBA00001946"/>
    </source>
</evidence>
<dbReference type="Pfam" id="PF19086">
    <property type="entry name" value="Terpene_syn_C_2"/>
    <property type="match status" value="1"/>
</dbReference>
<dbReference type="SUPFAM" id="SSF48576">
    <property type="entry name" value="Terpenoid synthases"/>
    <property type="match status" value="1"/>
</dbReference>
<dbReference type="AlphaFoldDB" id="A0A9P8UKY1"/>
<dbReference type="PANTHER" id="PTHR35201:SF4">
    <property type="entry name" value="BETA-PINACENE SYNTHASE-RELATED"/>
    <property type="match status" value="1"/>
</dbReference>
<dbReference type="GO" id="GO:0010333">
    <property type="term" value="F:terpene synthase activity"/>
    <property type="evidence" value="ECO:0007669"/>
    <property type="project" value="InterPro"/>
</dbReference>
<dbReference type="GeneID" id="70136155"/>
<dbReference type="RefSeq" id="XP_045958279.1">
    <property type="nucleotide sequence ID" value="XM_046107264.1"/>
</dbReference>
<evidence type="ECO:0000256" key="3">
    <source>
        <dbReference type="ARBA" id="ARBA00022842"/>
    </source>
</evidence>
<gene>
    <name evidence="5" type="ORF">BKA67DRAFT_658343</name>
</gene>
<organism evidence="5 6">
    <name type="scientific">Truncatella angustata</name>
    <dbReference type="NCBI Taxonomy" id="152316"/>
    <lineage>
        <taxon>Eukaryota</taxon>
        <taxon>Fungi</taxon>
        <taxon>Dikarya</taxon>
        <taxon>Ascomycota</taxon>
        <taxon>Pezizomycotina</taxon>
        <taxon>Sordariomycetes</taxon>
        <taxon>Xylariomycetidae</taxon>
        <taxon>Amphisphaeriales</taxon>
        <taxon>Sporocadaceae</taxon>
        <taxon>Truncatella</taxon>
    </lineage>
</organism>
<accession>A0A9P8UKY1</accession>
<dbReference type="GO" id="GO:0008299">
    <property type="term" value="P:isoprenoid biosynthetic process"/>
    <property type="evidence" value="ECO:0007669"/>
    <property type="project" value="UniProtKB-ARBA"/>
</dbReference>
<keyword evidence="3 4" id="KW-0460">Magnesium</keyword>
<dbReference type="EMBL" id="JAGPXC010000004">
    <property type="protein sequence ID" value="KAH6654009.1"/>
    <property type="molecule type" value="Genomic_DNA"/>
</dbReference>
<dbReference type="EC" id="4.2.3.-" evidence="4"/>
<keyword evidence="4" id="KW-0479">Metal-binding</keyword>
<dbReference type="OrthoDB" id="2861623at2759"/>
<comment type="caution">
    <text evidence="5">The sequence shown here is derived from an EMBL/GenBank/DDBJ whole genome shotgun (WGS) entry which is preliminary data.</text>
</comment>
<reference evidence="5" key="1">
    <citation type="journal article" date="2021" name="Nat. Commun.">
        <title>Genetic determinants of endophytism in the Arabidopsis root mycobiome.</title>
        <authorList>
            <person name="Mesny F."/>
            <person name="Miyauchi S."/>
            <person name="Thiergart T."/>
            <person name="Pickel B."/>
            <person name="Atanasova L."/>
            <person name="Karlsson M."/>
            <person name="Huettel B."/>
            <person name="Barry K.W."/>
            <person name="Haridas S."/>
            <person name="Chen C."/>
            <person name="Bauer D."/>
            <person name="Andreopoulos W."/>
            <person name="Pangilinan J."/>
            <person name="LaButti K."/>
            <person name="Riley R."/>
            <person name="Lipzen A."/>
            <person name="Clum A."/>
            <person name="Drula E."/>
            <person name="Henrissat B."/>
            <person name="Kohler A."/>
            <person name="Grigoriev I.V."/>
            <person name="Martin F.M."/>
            <person name="Hacquard S."/>
        </authorList>
    </citation>
    <scope>NUCLEOTIDE SEQUENCE</scope>
    <source>
        <strain evidence="5">MPI-SDFR-AT-0073</strain>
    </source>
</reference>
<keyword evidence="4" id="KW-0456">Lyase</keyword>
<dbReference type="GO" id="GO:0046872">
    <property type="term" value="F:metal ion binding"/>
    <property type="evidence" value="ECO:0007669"/>
    <property type="project" value="UniProtKB-KW"/>
</dbReference>
<evidence type="ECO:0000256" key="4">
    <source>
        <dbReference type="RuleBase" id="RU366034"/>
    </source>
</evidence>
<keyword evidence="6" id="KW-1185">Reference proteome</keyword>
<dbReference type="Proteomes" id="UP000758603">
    <property type="component" value="Unassembled WGS sequence"/>
</dbReference>
<protein>
    <recommendedName>
        <fullName evidence="4">Terpene synthase</fullName>
        <ecNumber evidence="4">4.2.3.-</ecNumber>
    </recommendedName>
</protein>
<dbReference type="Gene3D" id="1.10.600.10">
    <property type="entry name" value="Farnesyl Diphosphate Synthase"/>
    <property type="match status" value="1"/>
</dbReference>
<comment type="similarity">
    <text evidence="2 4">Belongs to the terpene synthase family.</text>
</comment>
<evidence type="ECO:0000256" key="2">
    <source>
        <dbReference type="ARBA" id="ARBA00006333"/>
    </source>
</evidence>
<sequence>MEQLSAREGILEALDGREFRIADLSALFSNWPQTVSPCLDELRGLIPEILMSLTTSSEKLFKLNKADFALFATSWWPDAPLGRAHILACLVVWVRSLRSNRREIDAEVGTMARDLKGAQEFRDETTEFMRQYLGLCEPKVKTPRSRIIAFFKVIGDAACETYSLGHRKLLFSELEFFMKTSELEQRRRLRVDLPTLDEYVSCRMGTSACNVTTFFNEFSIGVTIPAHILTSPSMRRLWDATNTIIWAVNDLLSLKKEVAQQTVDSLLPLLFYQYGDLERSAQTAIDLIAANVAEFDMVAERLLERWRTDDIADSLRLYIDACRYNCTGNLHWSLRTGRYGIHQEAISKGIIVRLESKI</sequence>
<dbReference type="InterPro" id="IPR008949">
    <property type="entry name" value="Isoprenoid_synthase_dom_sf"/>
</dbReference>
<proteinExistence type="inferred from homology"/>
<dbReference type="PANTHER" id="PTHR35201">
    <property type="entry name" value="TERPENE SYNTHASE"/>
    <property type="match status" value="1"/>
</dbReference>
<evidence type="ECO:0000313" key="5">
    <source>
        <dbReference type="EMBL" id="KAH6654009.1"/>
    </source>
</evidence>
<dbReference type="InterPro" id="IPR034686">
    <property type="entry name" value="Terpene_cyclase-like_2"/>
</dbReference>
<evidence type="ECO:0000313" key="6">
    <source>
        <dbReference type="Proteomes" id="UP000758603"/>
    </source>
</evidence>